<accession>A0ABZ2M4I3</accession>
<name>A0ABZ2M4I3_9BACT</name>
<dbReference type="EMBL" id="CP089984">
    <property type="protein sequence ID" value="WXB18003.1"/>
    <property type="molecule type" value="Genomic_DNA"/>
</dbReference>
<dbReference type="InterPro" id="IPR050272">
    <property type="entry name" value="Isochorismatase-like_hydrls"/>
</dbReference>
<dbReference type="InterPro" id="IPR000868">
    <property type="entry name" value="Isochorismatase-like_dom"/>
</dbReference>
<reference evidence="3 4" key="1">
    <citation type="submission" date="2021-12" db="EMBL/GenBank/DDBJ databases">
        <title>Discovery of the Pendulisporaceae a myxobacterial family with distinct sporulation behavior and unique specialized metabolism.</title>
        <authorList>
            <person name="Garcia R."/>
            <person name="Popoff A."/>
            <person name="Bader C.D."/>
            <person name="Loehr J."/>
            <person name="Walesch S."/>
            <person name="Walt C."/>
            <person name="Boldt J."/>
            <person name="Bunk B."/>
            <person name="Haeckl F.J.F.P.J."/>
            <person name="Gunesch A.P."/>
            <person name="Birkelbach J."/>
            <person name="Nuebel U."/>
            <person name="Pietschmann T."/>
            <person name="Bach T."/>
            <person name="Mueller R."/>
        </authorList>
    </citation>
    <scope>NUCLEOTIDE SEQUENCE [LARGE SCALE GENOMIC DNA]</scope>
    <source>
        <strain evidence="3 4">MSr11954</strain>
    </source>
</reference>
<evidence type="ECO:0000313" key="4">
    <source>
        <dbReference type="Proteomes" id="UP001370348"/>
    </source>
</evidence>
<protein>
    <submittedName>
        <fullName evidence="3">Cysteine hydrolase</fullName>
    </submittedName>
</protein>
<dbReference type="Pfam" id="PF00857">
    <property type="entry name" value="Isochorismatase"/>
    <property type="match status" value="1"/>
</dbReference>
<evidence type="ECO:0000256" key="1">
    <source>
        <dbReference type="ARBA" id="ARBA00022801"/>
    </source>
</evidence>
<dbReference type="PANTHER" id="PTHR43540:SF6">
    <property type="entry name" value="ISOCHORISMATASE-LIKE DOMAIN-CONTAINING PROTEIN"/>
    <property type="match status" value="1"/>
</dbReference>
<dbReference type="PANTHER" id="PTHR43540">
    <property type="entry name" value="PEROXYUREIDOACRYLATE/UREIDOACRYLATE AMIDOHYDROLASE-RELATED"/>
    <property type="match status" value="1"/>
</dbReference>
<organism evidence="3 4">
    <name type="scientific">Pendulispora albinea</name>
    <dbReference type="NCBI Taxonomy" id="2741071"/>
    <lineage>
        <taxon>Bacteria</taxon>
        <taxon>Pseudomonadati</taxon>
        <taxon>Myxococcota</taxon>
        <taxon>Myxococcia</taxon>
        <taxon>Myxococcales</taxon>
        <taxon>Sorangiineae</taxon>
        <taxon>Pendulisporaceae</taxon>
        <taxon>Pendulispora</taxon>
    </lineage>
</organism>
<dbReference type="CDD" id="cd01014">
    <property type="entry name" value="nicotinamidase_related"/>
    <property type="match status" value="1"/>
</dbReference>
<proteinExistence type="predicted"/>
<dbReference type="Gene3D" id="3.40.50.850">
    <property type="entry name" value="Isochorismatase-like"/>
    <property type="match status" value="1"/>
</dbReference>
<feature type="domain" description="Isochorismatase-like" evidence="2">
    <location>
        <begin position="6"/>
        <end position="153"/>
    </location>
</feature>
<keyword evidence="1 3" id="KW-0378">Hydrolase</keyword>
<keyword evidence="4" id="KW-1185">Reference proteome</keyword>
<dbReference type="RefSeq" id="WP_394827643.1">
    <property type="nucleotide sequence ID" value="NZ_CP089984.1"/>
</dbReference>
<sequence length="209" mass="22396">MKPRRALLVIDVQNEYFTGNLPIEYPPTEISLPNITRAIDAARAADIPVIIIQHTAPAGAPIFDKGSPGWELHAEIAKRPYAALFEKTSASSFAGTGLGEWLTAHKIDTLTIVGYMTHNCDATTTFDAAGSGYSVEVLSDATGSLPYENRAGAASAEEIHRVFTVVMHSNFAAVLETSAWIESVETGRAPERGNLLVSNQTARNKRGAA</sequence>
<dbReference type="SUPFAM" id="SSF52499">
    <property type="entry name" value="Isochorismatase-like hydrolases"/>
    <property type="match status" value="1"/>
</dbReference>
<dbReference type="GO" id="GO:0016787">
    <property type="term" value="F:hydrolase activity"/>
    <property type="evidence" value="ECO:0007669"/>
    <property type="project" value="UniProtKB-KW"/>
</dbReference>
<evidence type="ECO:0000313" key="3">
    <source>
        <dbReference type="EMBL" id="WXB18003.1"/>
    </source>
</evidence>
<gene>
    <name evidence="3" type="ORF">LZC94_12165</name>
</gene>
<dbReference type="InterPro" id="IPR036380">
    <property type="entry name" value="Isochorismatase-like_sf"/>
</dbReference>
<dbReference type="Proteomes" id="UP001370348">
    <property type="component" value="Chromosome"/>
</dbReference>
<evidence type="ECO:0000259" key="2">
    <source>
        <dbReference type="Pfam" id="PF00857"/>
    </source>
</evidence>